<evidence type="ECO:0000313" key="3">
    <source>
        <dbReference type="Proteomes" id="UP001597474"/>
    </source>
</evidence>
<feature type="chain" id="PRO_5045773089" description="Alpha/beta hydrolase" evidence="1">
    <location>
        <begin position="23"/>
        <end position="195"/>
    </location>
</feature>
<keyword evidence="3" id="KW-1185">Reference proteome</keyword>
<dbReference type="InterPro" id="IPR029045">
    <property type="entry name" value="ClpP/crotonase-like_dom_sf"/>
</dbReference>
<dbReference type="SUPFAM" id="SSF52096">
    <property type="entry name" value="ClpP/crotonase"/>
    <property type="match status" value="1"/>
</dbReference>
<evidence type="ECO:0000256" key="1">
    <source>
        <dbReference type="SAM" id="SignalP"/>
    </source>
</evidence>
<dbReference type="RefSeq" id="WP_386373932.1">
    <property type="nucleotide sequence ID" value="NZ_JBHUMP010000007.1"/>
</dbReference>
<dbReference type="PROSITE" id="PS51257">
    <property type="entry name" value="PROKAR_LIPOPROTEIN"/>
    <property type="match status" value="1"/>
</dbReference>
<evidence type="ECO:0008006" key="4">
    <source>
        <dbReference type="Google" id="ProtNLM"/>
    </source>
</evidence>
<dbReference type="Proteomes" id="UP001597474">
    <property type="component" value="Unassembled WGS sequence"/>
</dbReference>
<reference evidence="3" key="1">
    <citation type="journal article" date="2019" name="Int. J. Syst. Evol. Microbiol.">
        <title>The Global Catalogue of Microorganisms (GCM) 10K type strain sequencing project: providing services to taxonomists for standard genome sequencing and annotation.</title>
        <authorList>
            <consortium name="The Broad Institute Genomics Platform"/>
            <consortium name="The Broad Institute Genome Sequencing Center for Infectious Disease"/>
            <person name="Wu L."/>
            <person name="Ma J."/>
        </authorList>
    </citation>
    <scope>NUCLEOTIDE SEQUENCE [LARGE SCALE GENOMIC DNA]</scope>
    <source>
        <strain evidence="3">TISTR 2562</strain>
    </source>
</reference>
<gene>
    <name evidence="2" type="ORF">ACFSUD_09945</name>
</gene>
<dbReference type="EMBL" id="JBHUMP010000007">
    <property type="protein sequence ID" value="MFD2739890.1"/>
    <property type="molecule type" value="Genomic_DNA"/>
</dbReference>
<proteinExistence type="predicted"/>
<name>A0ABW5U3L8_9RHOB</name>
<evidence type="ECO:0000313" key="2">
    <source>
        <dbReference type="EMBL" id="MFD2739890.1"/>
    </source>
</evidence>
<feature type="signal peptide" evidence="1">
    <location>
        <begin position="1"/>
        <end position="22"/>
    </location>
</feature>
<sequence length="195" mass="21462">MIARRAALALVALLALSSCNLAANYLESTEFRVAGSRLLMSGTITSATPRQFARVLAANPQITTLVERNVDGSVDDAAMIEMGYRLRRAGLDTHLDGDSQIFSGAVMLFLSGVERTMIRGAVIGVHSWRDSLRDGADYPATSPKHALNRRYVADMLGQDAFYWFTLRAAPSEGMYLLREHEIRDFGLLTRPIEAP</sequence>
<accession>A0ABW5U3L8</accession>
<protein>
    <recommendedName>
        <fullName evidence="4">Alpha/beta hydrolase</fullName>
    </recommendedName>
</protein>
<keyword evidence="1" id="KW-0732">Signal</keyword>
<comment type="caution">
    <text evidence="2">The sequence shown here is derived from an EMBL/GenBank/DDBJ whole genome shotgun (WGS) entry which is preliminary data.</text>
</comment>
<organism evidence="2 3">
    <name type="scientific">Sulfitobacter aestuarii</name>
    <dbReference type="NCBI Taxonomy" id="2161676"/>
    <lineage>
        <taxon>Bacteria</taxon>
        <taxon>Pseudomonadati</taxon>
        <taxon>Pseudomonadota</taxon>
        <taxon>Alphaproteobacteria</taxon>
        <taxon>Rhodobacterales</taxon>
        <taxon>Roseobacteraceae</taxon>
        <taxon>Sulfitobacter</taxon>
    </lineage>
</organism>